<dbReference type="Proteomes" id="UP000055024">
    <property type="component" value="Unassembled WGS sequence"/>
</dbReference>
<reference evidence="1 2" key="1">
    <citation type="submission" date="2015-01" db="EMBL/GenBank/DDBJ databases">
        <title>Evolution of Trichinella species and genotypes.</title>
        <authorList>
            <person name="Korhonen P.K."/>
            <person name="Edoardo P."/>
            <person name="Giuseppe L.R."/>
            <person name="Gasser R.B."/>
        </authorList>
    </citation>
    <scope>NUCLEOTIDE SEQUENCE [LARGE SCALE GENOMIC DNA]</scope>
    <source>
        <strain evidence="1">ISS1029</strain>
    </source>
</reference>
<sequence length="43" mass="5068">MEYWMRRRLAADYTSLELLSFLYSDDPSEESLLSLPNMSIILP</sequence>
<proteinExistence type="predicted"/>
<evidence type="ECO:0000313" key="2">
    <source>
        <dbReference type="Proteomes" id="UP000055024"/>
    </source>
</evidence>
<gene>
    <name evidence="1" type="ORF">T11_4802</name>
</gene>
<comment type="caution">
    <text evidence="1">The sequence shown here is derived from an EMBL/GenBank/DDBJ whole genome shotgun (WGS) entry which is preliminary data.</text>
</comment>
<keyword evidence="2" id="KW-1185">Reference proteome</keyword>
<dbReference type="EMBL" id="JYDP01000931">
    <property type="protein sequence ID" value="KRY99256.1"/>
    <property type="molecule type" value="Genomic_DNA"/>
</dbReference>
<dbReference type="AlphaFoldDB" id="A0A0V1GMD3"/>
<organism evidence="1 2">
    <name type="scientific">Trichinella zimbabwensis</name>
    <dbReference type="NCBI Taxonomy" id="268475"/>
    <lineage>
        <taxon>Eukaryota</taxon>
        <taxon>Metazoa</taxon>
        <taxon>Ecdysozoa</taxon>
        <taxon>Nematoda</taxon>
        <taxon>Enoplea</taxon>
        <taxon>Dorylaimia</taxon>
        <taxon>Trichinellida</taxon>
        <taxon>Trichinellidae</taxon>
        <taxon>Trichinella</taxon>
    </lineage>
</organism>
<name>A0A0V1GMD3_9BILA</name>
<evidence type="ECO:0000313" key="1">
    <source>
        <dbReference type="EMBL" id="KRY99256.1"/>
    </source>
</evidence>
<accession>A0A0V1GMD3</accession>
<protein>
    <submittedName>
        <fullName evidence="1">Uncharacterized protein</fullName>
    </submittedName>
</protein>